<accession>A0ABU5DUJ4</accession>
<keyword evidence="1" id="KW-1133">Transmembrane helix</keyword>
<organism evidence="2 3">
    <name type="scientific">Dongia rigui</name>
    <dbReference type="NCBI Taxonomy" id="940149"/>
    <lineage>
        <taxon>Bacteria</taxon>
        <taxon>Pseudomonadati</taxon>
        <taxon>Pseudomonadota</taxon>
        <taxon>Alphaproteobacteria</taxon>
        <taxon>Rhodospirillales</taxon>
        <taxon>Dongiaceae</taxon>
        <taxon>Dongia</taxon>
    </lineage>
</organism>
<dbReference type="InterPro" id="IPR008620">
    <property type="entry name" value="FixH"/>
</dbReference>
<dbReference type="Proteomes" id="UP001271769">
    <property type="component" value="Unassembled WGS sequence"/>
</dbReference>
<dbReference type="EMBL" id="JAXCLX010000001">
    <property type="protein sequence ID" value="MDY0870962.1"/>
    <property type="molecule type" value="Genomic_DNA"/>
</dbReference>
<dbReference type="Pfam" id="PF05751">
    <property type="entry name" value="FixH"/>
    <property type="match status" value="1"/>
</dbReference>
<comment type="caution">
    <text evidence="2">The sequence shown here is derived from an EMBL/GenBank/DDBJ whole genome shotgun (WGS) entry which is preliminary data.</text>
</comment>
<proteinExistence type="predicted"/>
<feature type="transmembrane region" description="Helical" evidence="1">
    <location>
        <begin position="18"/>
        <end position="40"/>
    </location>
</feature>
<name>A0ABU5DUJ4_9PROT</name>
<evidence type="ECO:0000256" key="1">
    <source>
        <dbReference type="SAM" id="Phobius"/>
    </source>
</evidence>
<evidence type="ECO:0000313" key="3">
    <source>
        <dbReference type="Proteomes" id="UP001271769"/>
    </source>
</evidence>
<dbReference type="Gene3D" id="2.60.40.10">
    <property type="entry name" value="Immunoglobulins"/>
    <property type="match status" value="1"/>
</dbReference>
<sequence length="169" mass="18447">MTLSSAALKSSPPVRKSLWIPGLFVLGFLIVIAVNGVLIYTSISSFSGLETEGAYERGLHYNQALALAAANAETGWHADPKVSDAGNTARKLEVTVTDRTGAPVTELQIEAYLVRPTNAGMDDTLALTDLGNGRYATDFTPKAMGNWELRLQAKRGDVMWQQVQRIYFR</sequence>
<reference evidence="2 3" key="1">
    <citation type="journal article" date="2013" name="Antonie Van Leeuwenhoek">
        <title>Dongia rigui sp. nov., isolated from freshwater of a large wetland in Korea.</title>
        <authorList>
            <person name="Baik K.S."/>
            <person name="Hwang Y.M."/>
            <person name="Choi J.S."/>
            <person name="Kwon J."/>
            <person name="Seong C.N."/>
        </authorList>
    </citation>
    <scope>NUCLEOTIDE SEQUENCE [LARGE SCALE GENOMIC DNA]</scope>
    <source>
        <strain evidence="2 3">04SU4-P</strain>
    </source>
</reference>
<keyword evidence="3" id="KW-1185">Reference proteome</keyword>
<protein>
    <submittedName>
        <fullName evidence="2">FixH family protein</fullName>
    </submittedName>
</protein>
<dbReference type="InterPro" id="IPR013783">
    <property type="entry name" value="Ig-like_fold"/>
</dbReference>
<keyword evidence="1" id="KW-0812">Transmembrane</keyword>
<keyword evidence="1" id="KW-0472">Membrane</keyword>
<evidence type="ECO:0000313" key="2">
    <source>
        <dbReference type="EMBL" id="MDY0870962.1"/>
    </source>
</evidence>
<gene>
    <name evidence="2" type="ORF">SMD31_03475</name>
</gene>
<dbReference type="RefSeq" id="WP_320499333.1">
    <property type="nucleotide sequence ID" value="NZ_JAXCLX010000001.1"/>
</dbReference>